<evidence type="ECO:0000256" key="1">
    <source>
        <dbReference type="SAM" id="MobiDB-lite"/>
    </source>
</evidence>
<feature type="non-terminal residue" evidence="2">
    <location>
        <position position="249"/>
    </location>
</feature>
<name>A0A1B7X318_APHFL</name>
<protein>
    <submittedName>
        <fullName evidence="2">Uncharacterized protein</fullName>
    </submittedName>
</protein>
<proteinExistence type="predicted"/>
<dbReference type="Proteomes" id="UP000092093">
    <property type="component" value="Unassembled WGS sequence"/>
</dbReference>
<dbReference type="EMBL" id="LJOW01000046">
    <property type="protein sequence ID" value="OBQ43690.1"/>
    <property type="molecule type" value="Genomic_DNA"/>
</dbReference>
<gene>
    <name evidence="2" type="ORF">AN484_11205</name>
</gene>
<evidence type="ECO:0000313" key="2">
    <source>
        <dbReference type="EMBL" id="OBQ43690.1"/>
    </source>
</evidence>
<accession>A0A1B7X318</accession>
<feature type="compositionally biased region" description="Basic and acidic residues" evidence="1">
    <location>
        <begin position="217"/>
        <end position="226"/>
    </location>
</feature>
<reference evidence="2 3" key="1">
    <citation type="submission" date="2015-09" db="EMBL/GenBank/DDBJ databases">
        <title>Aphanizomenon flos-aquae WA102.</title>
        <authorList>
            <person name="Driscoll C."/>
        </authorList>
    </citation>
    <scope>NUCLEOTIDE SEQUENCE [LARGE SCALE GENOMIC DNA]</scope>
    <source>
        <strain evidence="2">WA102</strain>
    </source>
</reference>
<dbReference type="AlphaFoldDB" id="A0A1B7X318"/>
<feature type="compositionally biased region" description="Basic and acidic residues" evidence="1">
    <location>
        <begin position="195"/>
        <end position="204"/>
    </location>
</feature>
<organism evidence="2 3">
    <name type="scientific">Aphanizomenon flos-aquae WA102</name>
    <dbReference type="NCBI Taxonomy" id="1710896"/>
    <lineage>
        <taxon>Bacteria</taxon>
        <taxon>Bacillati</taxon>
        <taxon>Cyanobacteriota</taxon>
        <taxon>Cyanophyceae</taxon>
        <taxon>Nostocales</taxon>
        <taxon>Aphanizomenonaceae</taxon>
        <taxon>Aphanizomenon</taxon>
    </lineage>
</organism>
<evidence type="ECO:0000313" key="3">
    <source>
        <dbReference type="Proteomes" id="UP000092093"/>
    </source>
</evidence>
<sequence length="249" mass="28651">MVAVYMYEICKPLEYRNVKYEIHITMDTNKTEKPFCLVSFNAIPTEWEQFKALAKKAGRPASYYLNQCIKQAILNESVENPKQSIPDMDTAKESIPNMGLIHKQIETLTEKVNSLESKKNPDIEKVVETTIKKLINDYDQESIKPIKSRLDTVETELKNIQSFNTNLDSKLEKFSTKENLKELEETVLSLLEEKPTKNKVESPSKLEQGILPVEENESTKNGKNYKEDSLNFIAELSRKKISQKEIADL</sequence>
<comment type="caution">
    <text evidence="2">The sequence shown here is derived from an EMBL/GenBank/DDBJ whole genome shotgun (WGS) entry which is preliminary data.</text>
</comment>
<feature type="region of interest" description="Disordered" evidence="1">
    <location>
        <begin position="195"/>
        <end position="226"/>
    </location>
</feature>